<keyword evidence="1 4" id="KW-0808">Transferase</keyword>
<dbReference type="EMBL" id="VWSH01000001">
    <property type="protein sequence ID" value="KAA5536512.1"/>
    <property type="molecule type" value="Genomic_DNA"/>
</dbReference>
<dbReference type="InterPro" id="IPR001296">
    <property type="entry name" value="Glyco_trans_1"/>
</dbReference>
<name>A0A5M6CRD4_9BACT</name>
<evidence type="ECO:0000313" key="5">
    <source>
        <dbReference type="Proteomes" id="UP000323632"/>
    </source>
</evidence>
<dbReference type="Pfam" id="PF00534">
    <property type="entry name" value="Glycos_transf_1"/>
    <property type="match status" value="1"/>
</dbReference>
<dbReference type="PANTHER" id="PTHR46401">
    <property type="entry name" value="GLYCOSYLTRANSFERASE WBBK-RELATED"/>
    <property type="match status" value="1"/>
</dbReference>
<proteinExistence type="predicted"/>
<evidence type="ECO:0000313" key="4">
    <source>
        <dbReference type="EMBL" id="KAA5536512.1"/>
    </source>
</evidence>
<dbReference type="SUPFAM" id="SSF53756">
    <property type="entry name" value="UDP-Glycosyltransferase/glycogen phosphorylase"/>
    <property type="match status" value="1"/>
</dbReference>
<reference evidence="4 5" key="1">
    <citation type="submission" date="2019-09" db="EMBL/GenBank/DDBJ databases">
        <title>Genome sequence and assembly of Taibaiella sp.</title>
        <authorList>
            <person name="Chhetri G."/>
        </authorList>
    </citation>
    <scope>NUCLEOTIDE SEQUENCE [LARGE SCALE GENOMIC DNA]</scope>
    <source>
        <strain evidence="4 5">KVB11</strain>
    </source>
</reference>
<dbReference type="PANTHER" id="PTHR46401:SF2">
    <property type="entry name" value="GLYCOSYLTRANSFERASE WBBK-RELATED"/>
    <property type="match status" value="1"/>
</dbReference>
<dbReference type="RefSeq" id="WP_150031089.1">
    <property type="nucleotide sequence ID" value="NZ_VWSH01000001.1"/>
</dbReference>
<sequence length="373" mass="42494">MLRIGFDAKRAFLNNTGLGNYSRSVIESLSLYFPGNSYLLYTTKLKDNNRTKGLLNKENISIRTPKSPFLKSWWRSRFVVRQLKKDGVNIYHGLSHELPIGIQKTGIKTVVTIHDLIFLRYPQYYKPADRKIYKLKFRNACKHSDKIIAISEQTKRDIIHFFGTDSSKIEVVYQSCDASFSEKRNEENLSCIKTKYQLPDDFILNVGTIEERKNALLIAKALKQTTSEIKLILIGKETKYAAQLKSFLKQEQLEHRVIFLQNVDFRDLPAIYQLAKVFVYPSAFEGFGIPVLEALYSGTPVIAATGSCLEEAGGPDSIYISPDDETALAKAIDKILNDTALQTKMTEEGKMYASRFTEEAHARNIMKVYESLV</sequence>
<comment type="caution">
    <text evidence="4">The sequence shown here is derived from an EMBL/GenBank/DDBJ whole genome shotgun (WGS) entry which is preliminary data.</text>
</comment>
<protein>
    <submittedName>
        <fullName evidence="4">Glycosyltransferase family 4 protein</fullName>
    </submittedName>
</protein>
<evidence type="ECO:0000259" key="2">
    <source>
        <dbReference type="Pfam" id="PF00534"/>
    </source>
</evidence>
<dbReference type="Proteomes" id="UP000323632">
    <property type="component" value="Unassembled WGS sequence"/>
</dbReference>
<dbReference type="Pfam" id="PF13439">
    <property type="entry name" value="Glyco_transf_4"/>
    <property type="match status" value="1"/>
</dbReference>
<evidence type="ECO:0000256" key="1">
    <source>
        <dbReference type="ARBA" id="ARBA00022679"/>
    </source>
</evidence>
<feature type="domain" description="Glycosyl transferase family 1" evidence="2">
    <location>
        <begin position="200"/>
        <end position="350"/>
    </location>
</feature>
<accession>A0A5M6CRD4</accession>
<gene>
    <name evidence="4" type="ORF">F0919_02260</name>
</gene>
<dbReference type="Gene3D" id="3.40.50.2000">
    <property type="entry name" value="Glycogen Phosphorylase B"/>
    <property type="match status" value="2"/>
</dbReference>
<keyword evidence="5" id="KW-1185">Reference proteome</keyword>
<evidence type="ECO:0000259" key="3">
    <source>
        <dbReference type="Pfam" id="PF13439"/>
    </source>
</evidence>
<organism evidence="4 5">
    <name type="scientific">Taibaiella lutea</name>
    <dbReference type="NCBI Taxonomy" id="2608001"/>
    <lineage>
        <taxon>Bacteria</taxon>
        <taxon>Pseudomonadati</taxon>
        <taxon>Bacteroidota</taxon>
        <taxon>Chitinophagia</taxon>
        <taxon>Chitinophagales</taxon>
        <taxon>Chitinophagaceae</taxon>
        <taxon>Taibaiella</taxon>
    </lineage>
</organism>
<feature type="domain" description="Glycosyltransferase subfamily 4-like N-terminal" evidence="3">
    <location>
        <begin position="66"/>
        <end position="177"/>
    </location>
</feature>
<dbReference type="InterPro" id="IPR028098">
    <property type="entry name" value="Glyco_trans_4-like_N"/>
</dbReference>
<dbReference type="GO" id="GO:0016757">
    <property type="term" value="F:glycosyltransferase activity"/>
    <property type="evidence" value="ECO:0007669"/>
    <property type="project" value="InterPro"/>
</dbReference>
<dbReference type="AlphaFoldDB" id="A0A5M6CRD4"/>
<dbReference type="CDD" id="cd03809">
    <property type="entry name" value="GT4_MtfB-like"/>
    <property type="match status" value="1"/>
</dbReference>